<protein>
    <submittedName>
        <fullName evidence="1">Uncharacterized protein</fullName>
    </submittedName>
</protein>
<proteinExistence type="predicted"/>
<dbReference type="AlphaFoldDB" id="A0A291PCN1"/>
<evidence type="ECO:0000313" key="2">
    <source>
        <dbReference type="Proteomes" id="UP000219993"/>
    </source>
</evidence>
<keyword evidence="2" id="KW-1185">Reference proteome</keyword>
<dbReference type="KEGG" id="hbe:BEI_3660"/>
<sequence length="263" mass="30171">MLTEVFKIFDDTRSEHEPEPNYATFLPRVKADPRHALKFLEGKLNHIESIRESNYVETSNVFGKGFLIPLLRMGVFPGLIFLNRDFRETAKSLYKRGSTPMRTTRGSHYSSDPRVPGSLPLFLPDELSDYQLCFWGVLDSYYRQLQAKDIYDQEGGVYSWVTADDFHDFNHTLSVGHRFGLRAKHVEVARRMHAEVVGRHHNPNKGGRSSEGMEFTEPEIEVLDRVSFYSPRFIDAVLSSDFIASDVVSRIQGVVQDEVHDRG</sequence>
<reference evidence="1 2" key="1">
    <citation type="journal article" date="2017" name="Sci. Rep.">
        <title>Revealing the Saline Adaptation Strategies of the Halophilic Bacterium Halomonas beimenensis through High-throughput Omics and Transposon Mutagenesis Approaches.</title>
        <authorList>
            <person name="Chen Y.H."/>
            <person name="Lin S.S."/>
            <person name="Shyu Y.T."/>
        </authorList>
    </citation>
    <scope>NUCLEOTIDE SEQUENCE [LARGE SCALE GENOMIC DNA]</scope>
    <source>
        <strain evidence="1 2">NTU-111</strain>
    </source>
</reference>
<evidence type="ECO:0000313" key="1">
    <source>
        <dbReference type="EMBL" id="ATJ84647.1"/>
    </source>
</evidence>
<gene>
    <name evidence="1" type="ORF">BEI_3660</name>
</gene>
<dbReference type="Proteomes" id="UP000219993">
    <property type="component" value="Chromosome"/>
</dbReference>
<accession>A0A291PCN1</accession>
<name>A0A291PCN1_9GAMM</name>
<organism evidence="1 2">
    <name type="scientific">Halomonas beimenensis</name>
    <dbReference type="NCBI Taxonomy" id="475662"/>
    <lineage>
        <taxon>Bacteria</taxon>
        <taxon>Pseudomonadati</taxon>
        <taxon>Pseudomonadota</taxon>
        <taxon>Gammaproteobacteria</taxon>
        <taxon>Oceanospirillales</taxon>
        <taxon>Halomonadaceae</taxon>
        <taxon>Halomonas</taxon>
    </lineage>
</organism>
<dbReference type="EMBL" id="CP021435">
    <property type="protein sequence ID" value="ATJ84647.1"/>
    <property type="molecule type" value="Genomic_DNA"/>
</dbReference>